<evidence type="ECO:0000259" key="5">
    <source>
        <dbReference type="PROSITE" id="PS51078"/>
    </source>
</evidence>
<dbReference type="PROSITE" id="PS51077">
    <property type="entry name" value="HTH_ICLR"/>
    <property type="match status" value="1"/>
</dbReference>
<dbReference type="Gene3D" id="1.10.10.10">
    <property type="entry name" value="Winged helix-like DNA-binding domain superfamily/Winged helix DNA-binding domain"/>
    <property type="match status" value="1"/>
</dbReference>
<name>A0ABS8GJU8_9MICC</name>
<dbReference type="SMART" id="SM00346">
    <property type="entry name" value="HTH_ICLR"/>
    <property type="match status" value="1"/>
</dbReference>
<dbReference type="InterPro" id="IPR014757">
    <property type="entry name" value="Tscrpt_reg_IclR_C"/>
</dbReference>
<dbReference type="SUPFAM" id="SSF46785">
    <property type="entry name" value="Winged helix' DNA-binding domain"/>
    <property type="match status" value="1"/>
</dbReference>
<dbReference type="InterPro" id="IPR036388">
    <property type="entry name" value="WH-like_DNA-bd_sf"/>
</dbReference>
<keyword evidence="3" id="KW-0804">Transcription</keyword>
<keyword evidence="7" id="KW-1185">Reference proteome</keyword>
<keyword evidence="1" id="KW-0805">Transcription regulation</keyword>
<evidence type="ECO:0000313" key="7">
    <source>
        <dbReference type="Proteomes" id="UP001139168"/>
    </source>
</evidence>
<dbReference type="RefSeq" id="WP_227891757.1">
    <property type="nucleotide sequence ID" value="NZ_JAJFZQ010000006.1"/>
</dbReference>
<comment type="caution">
    <text evidence="6">The sequence shown here is derived from an EMBL/GenBank/DDBJ whole genome shotgun (WGS) entry which is preliminary data.</text>
</comment>
<evidence type="ECO:0000256" key="2">
    <source>
        <dbReference type="ARBA" id="ARBA00023125"/>
    </source>
</evidence>
<dbReference type="InterPro" id="IPR036390">
    <property type="entry name" value="WH_DNA-bd_sf"/>
</dbReference>
<evidence type="ECO:0000256" key="3">
    <source>
        <dbReference type="ARBA" id="ARBA00023163"/>
    </source>
</evidence>
<dbReference type="PANTHER" id="PTHR30136:SF8">
    <property type="entry name" value="TRANSCRIPTIONAL REGULATORY PROTEIN"/>
    <property type="match status" value="1"/>
</dbReference>
<dbReference type="Pfam" id="PF09339">
    <property type="entry name" value="HTH_IclR"/>
    <property type="match status" value="1"/>
</dbReference>
<gene>
    <name evidence="6" type="ORF">LJ752_12985</name>
</gene>
<dbReference type="InterPro" id="IPR050707">
    <property type="entry name" value="HTH_MetabolicPath_Reg"/>
</dbReference>
<dbReference type="Pfam" id="PF01614">
    <property type="entry name" value="IclR_C"/>
    <property type="match status" value="1"/>
</dbReference>
<evidence type="ECO:0000259" key="4">
    <source>
        <dbReference type="PROSITE" id="PS51077"/>
    </source>
</evidence>
<evidence type="ECO:0000256" key="1">
    <source>
        <dbReference type="ARBA" id="ARBA00023015"/>
    </source>
</evidence>
<reference evidence="6" key="1">
    <citation type="submission" date="2021-10" db="EMBL/GenBank/DDBJ databases">
        <title>Novel species in genus Arthrobacter.</title>
        <authorList>
            <person name="Liu Y."/>
        </authorList>
    </citation>
    <scope>NUCLEOTIDE SEQUENCE</scope>
    <source>
        <strain evidence="6">Zg-Y786</strain>
    </source>
</reference>
<dbReference type="Gene3D" id="3.30.450.40">
    <property type="match status" value="1"/>
</dbReference>
<dbReference type="SUPFAM" id="SSF55781">
    <property type="entry name" value="GAF domain-like"/>
    <property type="match status" value="1"/>
</dbReference>
<evidence type="ECO:0000313" key="6">
    <source>
        <dbReference type="EMBL" id="MCC3266954.1"/>
    </source>
</evidence>
<feature type="domain" description="HTH iclR-type" evidence="4">
    <location>
        <begin position="16"/>
        <end position="78"/>
    </location>
</feature>
<keyword evidence="2" id="KW-0238">DNA-binding</keyword>
<sequence length="258" mass="27740">MTLKNAAEQSPTAGGTEAADRVADVLLLFSRSEGAMGVSEIARSLELSKAVVHRILQSLSSRGLLTTMDASGSYVLGPAAVGMGNRAWNQLDFRTLAAPVLRRLRDYTRETTTLSVLTNHSRMYLDQFESPQEIKMVVDIGARHPLHSGASSRAIIAFLPEAYIDEAIAALRKSKPDFQEADYHALLETVRRDGYTTSFNERGIGAASIAAPFFDRAGNVLGSISSCGPIFRFDAADTAGHAAKVVAAAREISDLLAR</sequence>
<organism evidence="6 7">
    <name type="scientific">Arthrobacter gengyunqii</name>
    <dbReference type="NCBI Taxonomy" id="2886940"/>
    <lineage>
        <taxon>Bacteria</taxon>
        <taxon>Bacillati</taxon>
        <taxon>Actinomycetota</taxon>
        <taxon>Actinomycetes</taxon>
        <taxon>Micrococcales</taxon>
        <taxon>Micrococcaceae</taxon>
        <taxon>Arthrobacter</taxon>
    </lineage>
</organism>
<dbReference type="PROSITE" id="PS51078">
    <property type="entry name" value="ICLR_ED"/>
    <property type="match status" value="1"/>
</dbReference>
<dbReference type="InterPro" id="IPR005471">
    <property type="entry name" value="Tscrpt_reg_IclR_N"/>
</dbReference>
<dbReference type="EMBL" id="JAJFZQ010000006">
    <property type="protein sequence ID" value="MCC3266954.1"/>
    <property type="molecule type" value="Genomic_DNA"/>
</dbReference>
<accession>A0ABS8GJU8</accession>
<dbReference type="PANTHER" id="PTHR30136">
    <property type="entry name" value="HELIX-TURN-HELIX TRANSCRIPTIONAL REGULATOR, ICLR FAMILY"/>
    <property type="match status" value="1"/>
</dbReference>
<dbReference type="Proteomes" id="UP001139168">
    <property type="component" value="Unassembled WGS sequence"/>
</dbReference>
<dbReference type="InterPro" id="IPR029016">
    <property type="entry name" value="GAF-like_dom_sf"/>
</dbReference>
<protein>
    <submittedName>
        <fullName evidence="6">IclR family transcriptional regulator</fullName>
    </submittedName>
</protein>
<proteinExistence type="predicted"/>
<feature type="domain" description="IclR-ED" evidence="5">
    <location>
        <begin position="79"/>
        <end position="258"/>
    </location>
</feature>